<dbReference type="eggNOG" id="COG3800">
    <property type="taxonomic scope" value="Bacteria"/>
</dbReference>
<proteinExistence type="inferred from homology"/>
<evidence type="ECO:0000313" key="7">
    <source>
        <dbReference type="Proteomes" id="UP000001953"/>
    </source>
</evidence>
<keyword evidence="4" id="KW-0804">Transcription</keyword>
<dbReference type="PANTHER" id="PTHR46797">
    <property type="entry name" value="HTH-TYPE TRANSCRIPTIONAL REGULATOR"/>
    <property type="match status" value="1"/>
</dbReference>
<dbReference type="AlphaFoldDB" id="Q1QPA3"/>
<dbReference type="STRING" id="323097.Nham_1096"/>
<dbReference type="Pfam" id="PF09856">
    <property type="entry name" value="ScfRs"/>
    <property type="match status" value="1"/>
</dbReference>
<keyword evidence="3" id="KW-0238">DNA-binding</keyword>
<evidence type="ECO:0000259" key="5">
    <source>
        <dbReference type="PROSITE" id="PS50943"/>
    </source>
</evidence>
<dbReference type="Pfam" id="PF06114">
    <property type="entry name" value="Peptidase_M78"/>
    <property type="match status" value="1"/>
</dbReference>
<reference evidence="6 7" key="1">
    <citation type="submission" date="2006-03" db="EMBL/GenBank/DDBJ databases">
        <title>Complete sequence of chromosome of Nitrobacter hamburgensis X14.</title>
        <authorList>
            <consortium name="US DOE Joint Genome Institute"/>
            <person name="Copeland A."/>
            <person name="Lucas S."/>
            <person name="Lapidus A."/>
            <person name="Barry K."/>
            <person name="Detter J.C."/>
            <person name="Glavina del Rio T."/>
            <person name="Hammon N."/>
            <person name="Israni S."/>
            <person name="Dalin E."/>
            <person name="Tice H."/>
            <person name="Pitluck S."/>
            <person name="Chain P."/>
            <person name="Malfatti S."/>
            <person name="Shin M."/>
            <person name="Vergez L."/>
            <person name="Schmutz J."/>
            <person name="Larimer F."/>
            <person name="Land M."/>
            <person name="Hauser L."/>
            <person name="Kyrpides N."/>
            <person name="Ivanova N."/>
            <person name="Ward B."/>
            <person name="Arp D."/>
            <person name="Klotz M."/>
            <person name="Stein L."/>
            <person name="O'Mullan G."/>
            <person name="Starkenburg S."/>
            <person name="Sayavedra L."/>
            <person name="Poret-Peterson A.T."/>
            <person name="Gentry M.E."/>
            <person name="Bruce D."/>
            <person name="Richardson P."/>
        </authorList>
    </citation>
    <scope>NUCLEOTIDE SEQUENCE [LARGE SCALE GENOMIC DNA]</scope>
    <source>
        <strain evidence="7">DSM 10229 / NCIMB 13809 / X14</strain>
    </source>
</reference>
<dbReference type="CDD" id="cd00093">
    <property type="entry name" value="HTH_XRE"/>
    <property type="match status" value="1"/>
</dbReference>
<feature type="domain" description="HTH cro/C1-type" evidence="5">
    <location>
        <begin position="15"/>
        <end position="69"/>
    </location>
</feature>
<dbReference type="HOGENOM" id="CLU_046383_0_0_5"/>
<sequence length="483" mass="54439">MATNSGKKLFVGPRFRRIRQQLGLSQTQIAEGLGISPSYVNLIERNQRPVTAQILLRLAETYDLDLRDLATADEDRFFAELNEVFSDPLFRQIDVPKQELRDLAELCPAVTHALQRLYAAYTEARRGETLAAAQFADRDEGTGARFEANPIERARDLIEANRNYFPELEQAAETLRDEISVPAQDLFAALSARLREKHSIQTRIMPVDVMRETLRRFDRHRRQLLISELVDGPGRAFQLAFQIGLAECTPGFEAIIARAGALDDTSRQLYRITLANYFAGCVLMPYQTFHAAAESLGYDIHVLAQRFNTGFEQVCHRLTTLQRPNARGVPFFMLRVDNAGNVSKRFSSGTFPFSKFGGTCPLWNVHSTFDTPDRLLKQVIELPDGSRYFSIAQMVRRPVAPHPQAQPRFAIGLGCEIRHAAKLVYATGMDLATAEGTPIGVNCRLCERENCAQRAEPPITRTLILDENTRRMTSFAFSNAREV</sequence>
<evidence type="ECO:0000256" key="3">
    <source>
        <dbReference type="ARBA" id="ARBA00023125"/>
    </source>
</evidence>
<dbReference type="InterPro" id="IPR001387">
    <property type="entry name" value="Cro/C1-type_HTH"/>
</dbReference>
<keyword evidence="2" id="KW-0805">Transcription regulation</keyword>
<dbReference type="EMBL" id="CP000319">
    <property type="protein sequence ID" value="ABE61944.1"/>
    <property type="molecule type" value="Genomic_DNA"/>
</dbReference>
<evidence type="ECO:0000313" key="6">
    <source>
        <dbReference type="EMBL" id="ABE61944.1"/>
    </source>
</evidence>
<dbReference type="PROSITE" id="PS50943">
    <property type="entry name" value="HTH_CROC1"/>
    <property type="match status" value="1"/>
</dbReference>
<dbReference type="InterPro" id="IPR010359">
    <property type="entry name" value="IrrE_HExxH"/>
</dbReference>
<dbReference type="GO" id="GO:0003700">
    <property type="term" value="F:DNA-binding transcription factor activity"/>
    <property type="evidence" value="ECO:0007669"/>
    <property type="project" value="TreeGrafter"/>
</dbReference>
<dbReference type="InterPro" id="IPR050807">
    <property type="entry name" value="TransReg_Diox_bact_type"/>
</dbReference>
<dbReference type="Pfam" id="PF01381">
    <property type="entry name" value="HTH_3"/>
    <property type="match status" value="1"/>
</dbReference>
<dbReference type="PIRSF" id="PIRSF019251">
    <property type="entry name" value="Rv0465c"/>
    <property type="match status" value="1"/>
</dbReference>
<evidence type="ECO:0000256" key="4">
    <source>
        <dbReference type="ARBA" id="ARBA00023163"/>
    </source>
</evidence>
<accession>Q1QPA3</accession>
<dbReference type="PANTHER" id="PTHR46797:SF23">
    <property type="entry name" value="HTH-TYPE TRANSCRIPTIONAL REGULATOR SUTR"/>
    <property type="match status" value="1"/>
</dbReference>
<dbReference type="SUPFAM" id="SSF47413">
    <property type="entry name" value="lambda repressor-like DNA-binding domains"/>
    <property type="match status" value="1"/>
</dbReference>
<dbReference type="GO" id="GO:0005829">
    <property type="term" value="C:cytosol"/>
    <property type="evidence" value="ECO:0007669"/>
    <property type="project" value="TreeGrafter"/>
</dbReference>
<evidence type="ECO:0000256" key="2">
    <source>
        <dbReference type="ARBA" id="ARBA00023015"/>
    </source>
</evidence>
<dbReference type="InterPro" id="IPR018653">
    <property type="entry name" value="ScfR_C"/>
</dbReference>
<dbReference type="GO" id="GO:0003677">
    <property type="term" value="F:DNA binding"/>
    <property type="evidence" value="ECO:0007669"/>
    <property type="project" value="UniProtKB-KW"/>
</dbReference>
<organism evidence="6 7">
    <name type="scientific">Nitrobacter hamburgensis (strain DSM 10229 / NCIMB 13809 / X14)</name>
    <dbReference type="NCBI Taxonomy" id="323097"/>
    <lineage>
        <taxon>Bacteria</taxon>
        <taxon>Pseudomonadati</taxon>
        <taxon>Pseudomonadota</taxon>
        <taxon>Alphaproteobacteria</taxon>
        <taxon>Hyphomicrobiales</taxon>
        <taxon>Nitrobacteraceae</taxon>
        <taxon>Nitrobacter</taxon>
    </lineage>
</organism>
<protein>
    <submittedName>
        <fullName evidence="6">Transcriptional regulator, XRE family</fullName>
    </submittedName>
</protein>
<dbReference type="Proteomes" id="UP000001953">
    <property type="component" value="Chromosome"/>
</dbReference>
<comment type="similarity">
    <text evidence="1">Belongs to the short-chain fatty acyl-CoA assimilation regulator (ScfR) family.</text>
</comment>
<dbReference type="OrthoDB" id="1123084at2"/>
<gene>
    <name evidence="6" type="ordered locus">Nham_1096</name>
</gene>
<dbReference type="KEGG" id="nha:Nham_1096"/>
<dbReference type="InterPro" id="IPR026281">
    <property type="entry name" value="HTH_RamB"/>
</dbReference>
<dbReference type="InterPro" id="IPR010982">
    <property type="entry name" value="Lambda_DNA-bd_dom_sf"/>
</dbReference>
<dbReference type="RefSeq" id="WP_011509639.1">
    <property type="nucleotide sequence ID" value="NC_007964.1"/>
</dbReference>
<dbReference type="Gene3D" id="1.10.260.40">
    <property type="entry name" value="lambda repressor-like DNA-binding domains"/>
    <property type="match status" value="1"/>
</dbReference>
<name>Q1QPA3_NITHX</name>
<evidence type="ECO:0000256" key="1">
    <source>
        <dbReference type="ARBA" id="ARBA00007227"/>
    </source>
</evidence>
<dbReference type="SMART" id="SM00530">
    <property type="entry name" value="HTH_XRE"/>
    <property type="match status" value="1"/>
</dbReference>
<keyword evidence="7" id="KW-1185">Reference proteome</keyword>
<dbReference type="eggNOG" id="COG1396">
    <property type="taxonomic scope" value="Bacteria"/>
</dbReference>